<reference evidence="1 2" key="1">
    <citation type="submission" date="2024-01" db="EMBL/GenBank/DDBJ databases">
        <title>Comparative genomics of Cryptococcus and Kwoniella reveals pathogenesis evolution and contrasting modes of karyotype evolution via chromosome fusion or intercentromeric recombination.</title>
        <authorList>
            <person name="Coelho M.A."/>
            <person name="David-Palma M."/>
            <person name="Shea T."/>
            <person name="Bowers K."/>
            <person name="McGinley-Smith S."/>
            <person name="Mohammad A.W."/>
            <person name="Gnirke A."/>
            <person name="Yurkov A.M."/>
            <person name="Nowrousian M."/>
            <person name="Sun S."/>
            <person name="Cuomo C.A."/>
            <person name="Heitman J."/>
        </authorList>
    </citation>
    <scope>NUCLEOTIDE SEQUENCE [LARGE SCALE GENOMIC DNA]</scope>
    <source>
        <strain evidence="1 2">CBS 6074</strain>
    </source>
</reference>
<dbReference type="GeneID" id="91090855"/>
<evidence type="ECO:0000313" key="1">
    <source>
        <dbReference type="EMBL" id="WWC85321.1"/>
    </source>
</evidence>
<protein>
    <submittedName>
        <fullName evidence="1">Uncharacterized protein</fullName>
    </submittedName>
</protein>
<dbReference type="EMBL" id="CP144098">
    <property type="protein sequence ID" value="WWC85321.1"/>
    <property type="molecule type" value="Genomic_DNA"/>
</dbReference>
<accession>A0AAX4JIM5</accession>
<dbReference type="AlphaFoldDB" id="A0AAX4JIM5"/>
<evidence type="ECO:0000313" key="2">
    <source>
        <dbReference type="Proteomes" id="UP001355207"/>
    </source>
</evidence>
<sequence length="118" mass="13944">MGQKTSKFLRPPKPTTLRFQIYSWRNHDSAEKAEEFLIYLRENEPQVPTQQITVNRRNDDLCFITYTRSTPYTRDEIHSIQRLITKFMSTGYTTINERLNTRNKFPLAPRLAPPSVLP</sequence>
<name>A0AAX4JIM5_9TREE</name>
<dbReference type="RefSeq" id="XP_066072084.1">
    <property type="nucleotide sequence ID" value="XM_066215987.1"/>
</dbReference>
<organism evidence="1 2">
    <name type="scientific">Kwoniella dendrophila CBS 6074</name>
    <dbReference type="NCBI Taxonomy" id="1295534"/>
    <lineage>
        <taxon>Eukaryota</taxon>
        <taxon>Fungi</taxon>
        <taxon>Dikarya</taxon>
        <taxon>Basidiomycota</taxon>
        <taxon>Agaricomycotina</taxon>
        <taxon>Tremellomycetes</taxon>
        <taxon>Tremellales</taxon>
        <taxon>Cryptococcaceae</taxon>
        <taxon>Kwoniella</taxon>
    </lineage>
</organism>
<dbReference type="Proteomes" id="UP001355207">
    <property type="component" value="Chromosome 1"/>
</dbReference>
<gene>
    <name evidence="1" type="ORF">L201_000183</name>
</gene>
<keyword evidence="2" id="KW-1185">Reference proteome</keyword>
<proteinExistence type="predicted"/>